<evidence type="ECO:0000313" key="9">
    <source>
        <dbReference type="EMBL" id="MDX2294928.1"/>
    </source>
</evidence>
<organism evidence="9 10">
    <name type="scientific">Streptomyces roseolus</name>
    <dbReference type="NCBI Taxonomy" id="67358"/>
    <lineage>
        <taxon>Bacteria</taxon>
        <taxon>Bacillati</taxon>
        <taxon>Actinomycetota</taxon>
        <taxon>Actinomycetes</taxon>
        <taxon>Kitasatosporales</taxon>
        <taxon>Streptomycetaceae</taxon>
        <taxon>Streptomyces</taxon>
    </lineage>
</organism>
<keyword evidence="10" id="KW-1185">Reference proteome</keyword>
<sequence>MLRPSDHADSAAPSGDDITSPRLGVIGWLRWSWRQLTSMRTALVLLLLLAIAAVPGSIVPQRGA</sequence>
<gene>
    <name evidence="9" type="ORF">R2363_22440</name>
</gene>
<reference evidence="9 10" key="1">
    <citation type="submission" date="2023-10" db="EMBL/GenBank/DDBJ databases">
        <authorList>
            <person name="Wang X.X."/>
        </authorList>
    </citation>
    <scope>NUCLEOTIDE SEQUENCE [LARGE SCALE GENOMIC DNA]</scope>
    <source>
        <strain evidence="9 10">NBRC 12816</strain>
    </source>
</reference>
<keyword evidence="3" id="KW-0201">Cytochrome c-type biogenesis</keyword>
<accession>A0ABU4KAX7</accession>
<comment type="caution">
    <text evidence="9">The sequence shown here is derived from an EMBL/GenBank/DDBJ whole genome shotgun (WGS) entry which is preliminary data.</text>
</comment>
<dbReference type="InterPro" id="IPR007816">
    <property type="entry name" value="ResB-like_domain"/>
</dbReference>
<evidence type="ECO:0000256" key="3">
    <source>
        <dbReference type="ARBA" id="ARBA00022748"/>
    </source>
</evidence>
<evidence type="ECO:0000256" key="6">
    <source>
        <dbReference type="SAM" id="MobiDB-lite"/>
    </source>
</evidence>
<proteinExistence type="predicted"/>
<evidence type="ECO:0000256" key="7">
    <source>
        <dbReference type="SAM" id="Phobius"/>
    </source>
</evidence>
<evidence type="ECO:0000256" key="5">
    <source>
        <dbReference type="ARBA" id="ARBA00023136"/>
    </source>
</evidence>
<name>A0ABU4KAX7_9ACTN</name>
<keyword evidence="4 7" id="KW-1133">Transmembrane helix</keyword>
<dbReference type="Proteomes" id="UP001278571">
    <property type="component" value="Unassembled WGS sequence"/>
</dbReference>
<evidence type="ECO:0000256" key="1">
    <source>
        <dbReference type="ARBA" id="ARBA00004141"/>
    </source>
</evidence>
<dbReference type="EMBL" id="JAWJZF010000424">
    <property type="protein sequence ID" value="MDX2294928.1"/>
    <property type="molecule type" value="Genomic_DNA"/>
</dbReference>
<feature type="transmembrane region" description="Helical" evidence="7">
    <location>
        <begin position="39"/>
        <end position="59"/>
    </location>
</feature>
<keyword evidence="5 7" id="KW-0472">Membrane</keyword>
<evidence type="ECO:0000313" key="10">
    <source>
        <dbReference type="Proteomes" id="UP001278571"/>
    </source>
</evidence>
<feature type="non-terminal residue" evidence="9">
    <location>
        <position position="64"/>
    </location>
</feature>
<evidence type="ECO:0000259" key="8">
    <source>
        <dbReference type="Pfam" id="PF05140"/>
    </source>
</evidence>
<evidence type="ECO:0000256" key="2">
    <source>
        <dbReference type="ARBA" id="ARBA00022692"/>
    </source>
</evidence>
<feature type="region of interest" description="Disordered" evidence="6">
    <location>
        <begin position="1"/>
        <end position="22"/>
    </location>
</feature>
<keyword evidence="2 7" id="KW-0812">Transmembrane</keyword>
<feature type="domain" description="ResB-like" evidence="8">
    <location>
        <begin position="39"/>
        <end position="62"/>
    </location>
</feature>
<protein>
    <submittedName>
        <fullName evidence="9">Cytochrome c biogenesis protein ResB</fullName>
    </submittedName>
</protein>
<dbReference type="Pfam" id="PF05140">
    <property type="entry name" value="ResB"/>
    <property type="match status" value="1"/>
</dbReference>
<evidence type="ECO:0000256" key="4">
    <source>
        <dbReference type="ARBA" id="ARBA00022989"/>
    </source>
</evidence>
<comment type="subcellular location">
    <subcellularLocation>
        <location evidence="1">Membrane</location>
        <topology evidence="1">Multi-pass membrane protein</topology>
    </subcellularLocation>
</comment>